<evidence type="ECO:0000313" key="1">
    <source>
        <dbReference type="Proteomes" id="UP000095286"/>
    </source>
</evidence>
<sequence length="281" mass="31746">MGQRASMEGTDEGDRQSECTFFALPFSHQMLYHDDLTPSCRLDYLLAQPKPDRMTMEAHAWNPDDRSLNIYVKEDDPLTLHRHPVAQSTDCIRGKVGYSKGFHVWKIVWPKNQRGTHAVVGVANLNAKLHSLGYNSLIGSTTDSYGFDIVRLRCSHDGKKSDSWDFPASSRAAEDEGKNIIPESFYCVLDMDEGYMAFATEERYLGVAFKGLKGQVLYPIVSAVWGHCEITINYMGGLEAEPPRLLAICRKTVRQHLGKEYLNNIGRLPVPPSLKNYLQFK</sequence>
<dbReference type="WBParaSite" id="RSKR_0001034000.1">
    <property type="protein sequence ID" value="RSKR_0001034000.1"/>
    <property type="gene ID" value="RSKR_0001034000"/>
</dbReference>
<protein>
    <submittedName>
        <fullName evidence="2">B30.2/SPRY domain-containing protein</fullName>
    </submittedName>
</protein>
<organism evidence="1 2">
    <name type="scientific">Rhabditophanes sp. KR3021</name>
    <dbReference type="NCBI Taxonomy" id="114890"/>
    <lineage>
        <taxon>Eukaryota</taxon>
        <taxon>Metazoa</taxon>
        <taxon>Ecdysozoa</taxon>
        <taxon>Nematoda</taxon>
        <taxon>Chromadorea</taxon>
        <taxon>Rhabditida</taxon>
        <taxon>Tylenchina</taxon>
        <taxon>Panagrolaimomorpha</taxon>
        <taxon>Strongyloidoidea</taxon>
        <taxon>Alloionematidae</taxon>
        <taxon>Rhabditophanes</taxon>
    </lineage>
</organism>
<reference evidence="2" key="1">
    <citation type="submission" date="2016-11" db="UniProtKB">
        <authorList>
            <consortium name="WormBaseParasite"/>
        </authorList>
    </citation>
    <scope>IDENTIFICATION</scope>
    <source>
        <strain evidence="2">KR3021</strain>
    </source>
</reference>
<evidence type="ECO:0000313" key="2">
    <source>
        <dbReference type="WBParaSite" id="RSKR_0001034000.1"/>
    </source>
</evidence>
<name>A0AC35UFE2_9BILA</name>
<accession>A0AC35UFE2</accession>
<proteinExistence type="predicted"/>
<dbReference type="Proteomes" id="UP000095286">
    <property type="component" value="Unplaced"/>
</dbReference>